<proteinExistence type="predicted"/>
<dbReference type="Gene3D" id="3.40.50.1100">
    <property type="match status" value="1"/>
</dbReference>
<reference evidence="1 2" key="1">
    <citation type="journal article" date="2011" name="PLoS Pathog.">
        <title>Dynamic evolution of pathogenicity revealed by sequencing and comparative genomics of 19 Pseudomonas syringae isolates.</title>
        <authorList>
            <person name="Baltrus D.A."/>
            <person name="Nishimura M.T."/>
            <person name="Romanchuk A."/>
            <person name="Chang J.H."/>
            <person name="Mukhtar M.S."/>
            <person name="Cherkis K."/>
            <person name="Roach J."/>
            <person name="Grant S.R."/>
            <person name="Jones C.D."/>
            <person name="Dangl J.L."/>
        </authorList>
    </citation>
    <scope>NUCLEOTIDE SEQUENCE [LARGE SCALE GENOMIC DNA]</scope>
    <source>
        <strain evidence="1 2">1704B</strain>
    </source>
</reference>
<sequence>GAVEPDGSPIITQAMAGETITPSQHKIQGIGDGDQMTAIIIAVISVFA</sequence>
<evidence type="ECO:0000313" key="1">
    <source>
        <dbReference type="EMBL" id="EGH49183.1"/>
    </source>
</evidence>
<dbReference type="InterPro" id="IPR036052">
    <property type="entry name" value="TrpB-like_PALP_sf"/>
</dbReference>
<dbReference type="EMBL" id="AEAI01003938">
    <property type="protein sequence ID" value="EGH49183.1"/>
    <property type="molecule type" value="Genomic_DNA"/>
</dbReference>
<organism evidence="1 2">
    <name type="scientific">Pseudomonas syringae pv. pisi str. 1704B</name>
    <dbReference type="NCBI Taxonomy" id="629263"/>
    <lineage>
        <taxon>Bacteria</taxon>
        <taxon>Pseudomonadati</taxon>
        <taxon>Pseudomonadota</taxon>
        <taxon>Gammaproteobacteria</taxon>
        <taxon>Pseudomonadales</taxon>
        <taxon>Pseudomonadaceae</taxon>
        <taxon>Pseudomonas</taxon>
        <taxon>Pseudomonas syringae</taxon>
    </lineage>
</organism>
<protein>
    <submittedName>
        <fullName evidence="1">Cysteine synthase A</fullName>
    </submittedName>
</protein>
<dbReference type="HOGENOM" id="CLU_3161971_0_0_6"/>
<feature type="non-terminal residue" evidence="1">
    <location>
        <position position="1"/>
    </location>
</feature>
<dbReference type="Proteomes" id="UP000004986">
    <property type="component" value="Unassembled WGS sequence"/>
</dbReference>
<keyword evidence="2" id="KW-1185">Reference proteome</keyword>
<dbReference type="AlphaFoldDB" id="F3GQ30"/>
<accession>F3GQ30</accession>
<name>F3GQ30_PSESJ</name>
<dbReference type="BioCyc" id="PSYR629263:G11X0-8332-MONOMER"/>
<evidence type="ECO:0000313" key="2">
    <source>
        <dbReference type="Proteomes" id="UP000004986"/>
    </source>
</evidence>
<comment type="caution">
    <text evidence="1">The sequence shown here is derived from an EMBL/GenBank/DDBJ whole genome shotgun (WGS) entry which is preliminary data.</text>
</comment>
<gene>
    <name evidence="1" type="ORF">PSYPI_45241</name>
</gene>